<organism evidence="5 6">
    <name type="scientific">Acipenser oxyrinchus oxyrinchus</name>
    <dbReference type="NCBI Taxonomy" id="40147"/>
    <lineage>
        <taxon>Eukaryota</taxon>
        <taxon>Metazoa</taxon>
        <taxon>Chordata</taxon>
        <taxon>Craniata</taxon>
        <taxon>Vertebrata</taxon>
        <taxon>Euteleostomi</taxon>
        <taxon>Actinopterygii</taxon>
        <taxon>Chondrostei</taxon>
        <taxon>Acipenseriformes</taxon>
        <taxon>Acipenseridae</taxon>
        <taxon>Acipenser</taxon>
    </lineage>
</organism>
<evidence type="ECO:0000313" key="5">
    <source>
        <dbReference type="EMBL" id="KAK1154983.1"/>
    </source>
</evidence>
<dbReference type="InterPro" id="IPR053117">
    <property type="entry name" value="DMAC_Protein"/>
</dbReference>
<dbReference type="EMBL" id="JAGXEW010000033">
    <property type="protein sequence ID" value="KAK1154983.1"/>
    <property type="molecule type" value="Genomic_DNA"/>
</dbReference>
<dbReference type="InterPro" id="IPR028036">
    <property type="entry name" value="DMAC1-like_dom"/>
</dbReference>
<dbReference type="PANTHER" id="PTHR36469:SF1">
    <property type="entry name" value="DISTAL MEMBRANE-ARM ASSEMBLY COMPLEX PROTEIN 1"/>
    <property type="match status" value="1"/>
</dbReference>
<sequence length="93" mass="9593">MSGPSVERAASSPALAQPAPRNPLFKDCWGCRVTCGAGLLLAGGYVFMAARSVLKKGGPARVGTVAQIFFSACLASWGIVIIADPVGKSQRKT</sequence>
<evidence type="ECO:0000313" key="4">
    <source>
        <dbReference type="EMBL" id="KAK1148595.1"/>
    </source>
</evidence>
<evidence type="ECO:0000313" key="6">
    <source>
        <dbReference type="Proteomes" id="UP001230051"/>
    </source>
</evidence>
<feature type="transmembrane region" description="Helical" evidence="2">
    <location>
        <begin position="62"/>
        <end position="83"/>
    </location>
</feature>
<evidence type="ECO:0000256" key="1">
    <source>
        <dbReference type="SAM" id="MobiDB-lite"/>
    </source>
</evidence>
<evidence type="ECO:0000259" key="3">
    <source>
        <dbReference type="Pfam" id="PF15055"/>
    </source>
</evidence>
<gene>
    <name evidence="5" type="primary">Dmac1</name>
    <name evidence="5" type="ORF">AOXY_G28040</name>
    <name evidence="4" type="ORF">AOXY_G35110</name>
</gene>
<accession>A0AAD8FT98</accession>
<keyword evidence="2" id="KW-0472">Membrane</keyword>
<feature type="domain" description="Distal membrane-arm assembly complex protein 1-like" evidence="3">
    <location>
        <begin position="27"/>
        <end position="73"/>
    </location>
</feature>
<protein>
    <submittedName>
        <fullName evidence="5">Distal membrane-arm assembly complex protein 1</fullName>
    </submittedName>
</protein>
<comment type="caution">
    <text evidence="5">The sequence shown here is derived from an EMBL/GenBank/DDBJ whole genome shotgun (WGS) entry which is preliminary data.</text>
</comment>
<dbReference type="Pfam" id="PF15055">
    <property type="entry name" value="DMAC1_Dmo2"/>
    <property type="match status" value="1"/>
</dbReference>
<evidence type="ECO:0000256" key="2">
    <source>
        <dbReference type="SAM" id="Phobius"/>
    </source>
</evidence>
<dbReference type="Proteomes" id="UP001230051">
    <property type="component" value="Unassembled WGS sequence"/>
</dbReference>
<keyword evidence="2" id="KW-1133">Transmembrane helix</keyword>
<keyword evidence="2" id="KW-0812">Transmembrane</keyword>
<name>A0AAD8FT98_ACIOX</name>
<proteinExistence type="predicted"/>
<feature type="region of interest" description="Disordered" evidence="1">
    <location>
        <begin position="1"/>
        <end position="22"/>
    </location>
</feature>
<feature type="transmembrane region" description="Helical" evidence="2">
    <location>
        <begin position="29"/>
        <end position="50"/>
    </location>
</feature>
<reference evidence="5" key="1">
    <citation type="submission" date="2022-02" db="EMBL/GenBank/DDBJ databases">
        <title>Atlantic sturgeon de novo genome assembly.</title>
        <authorList>
            <person name="Stock M."/>
            <person name="Klopp C."/>
            <person name="Guiguen Y."/>
            <person name="Cabau C."/>
            <person name="Parinello H."/>
            <person name="Santidrian Yebra-Pimentel E."/>
            <person name="Kuhl H."/>
            <person name="Dirks R.P."/>
            <person name="Guessner J."/>
            <person name="Wuertz S."/>
            <person name="Du K."/>
            <person name="Schartl M."/>
        </authorList>
    </citation>
    <scope>NUCLEOTIDE SEQUENCE</scope>
    <source>
        <strain evidence="5">STURGEONOMICS-FGT-2020</strain>
        <tissue evidence="5">Whole blood</tissue>
    </source>
</reference>
<dbReference type="PANTHER" id="PTHR36469">
    <property type="entry name" value="DISTAL MEMBRANE-ARM ASSEMBLY COMPLEX PROTEIN 1"/>
    <property type="match status" value="1"/>
</dbReference>
<dbReference type="AlphaFoldDB" id="A0AAD8FT98"/>
<feature type="compositionally biased region" description="Low complexity" evidence="1">
    <location>
        <begin position="9"/>
        <end position="19"/>
    </location>
</feature>
<dbReference type="EMBL" id="JAGXEW010000089">
    <property type="protein sequence ID" value="KAK1148595.1"/>
    <property type="molecule type" value="Genomic_DNA"/>
</dbReference>
<keyword evidence="6" id="KW-1185">Reference proteome</keyword>